<reference evidence="1" key="1">
    <citation type="journal article" date="2021" name="New Phytol.">
        <title>Evolutionary innovations through gain and loss of genes in the ectomycorrhizal Boletales.</title>
        <authorList>
            <person name="Wu G."/>
            <person name="Miyauchi S."/>
            <person name="Morin E."/>
            <person name="Kuo A."/>
            <person name="Drula E."/>
            <person name="Varga T."/>
            <person name="Kohler A."/>
            <person name="Feng B."/>
            <person name="Cao Y."/>
            <person name="Lipzen A."/>
            <person name="Daum C."/>
            <person name="Hundley H."/>
            <person name="Pangilinan J."/>
            <person name="Johnson J."/>
            <person name="Barry K."/>
            <person name="LaButti K."/>
            <person name="Ng V."/>
            <person name="Ahrendt S."/>
            <person name="Min B."/>
            <person name="Choi I.G."/>
            <person name="Park H."/>
            <person name="Plett J.M."/>
            <person name="Magnuson J."/>
            <person name="Spatafora J.W."/>
            <person name="Nagy L.G."/>
            <person name="Henrissat B."/>
            <person name="Grigoriev I.V."/>
            <person name="Yang Z.L."/>
            <person name="Xu J."/>
            <person name="Martin F.M."/>
        </authorList>
    </citation>
    <scope>NUCLEOTIDE SEQUENCE</scope>
    <source>
        <strain evidence="1">KUC20120723A-06</strain>
    </source>
</reference>
<dbReference type="EMBL" id="MU266373">
    <property type="protein sequence ID" value="KAH7927000.1"/>
    <property type="molecule type" value="Genomic_DNA"/>
</dbReference>
<evidence type="ECO:0000313" key="2">
    <source>
        <dbReference type="Proteomes" id="UP000790709"/>
    </source>
</evidence>
<organism evidence="1 2">
    <name type="scientific">Leucogyrophana mollusca</name>
    <dbReference type="NCBI Taxonomy" id="85980"/>
    <lineage>
        <taxon>Eukaryota</taxon>
        <taxon>Fungi</taxon>
        <taxon>Dikarya</taxon>
        <taxon>Basidiomycota</taxon>
        <taxon>Agaricomycotina</taxon>
        <taxon>Agaricomycetes</taxon>
        <taxon>Agaricomycetidae</taxon>
        <taxon>Boletales</taxon>
        <taxon>Boletales incertae sedis</taxon>
        <taxon>Leucogyrophana</taxon>
    </lineage>
</organism>
<dbReference type="Proteomes" id="UP000790709">
    <property type="component" value="Unassembled WGS sequence"/>
</dbReference>
<evidence type="ECO:0000313" key="1">
    <source>
        <dbReference type="EMBL" id="KAH7927000.1"/>
    </source>
</evidence>
<gene>
    <name evidence="1" type="ORF">BV22DRAFT_308603</name>
</gene>
<keyword evidence="2" id="KW-1185">Reference proteome</keyword>
<accession>A0ACB8BM56</accession>
<proteinExistence type="predicted"/>
<name>A0ACB8BM56_9AGAM</name>
<protein>
    <submittedName>
        <fullName evidence="1">Uncharacterized protein</fullName>
    </submittedName>
</protein>
<comment type="caution">
    <text evidence="1">The sequence shown here is derived from an EMBL/GenBank/DDBJ whole genome shotgun (WGS) entry which is preliminary data.</text>
</comment>
<sequence>MRAQNDSDAIFSQLKQSLAAHLEQSASIARWLTDKCAVFVFAVDTTFLVSRKRHLDIHCVVLHVHSTHASFRSLSDRRSATQHRVGTSHTRSNITPHSACSLANGAAT</sequence>